<evidence type="ECO:0000313" key="8">
    <source>
        <dbReference type="Proteomes" id="UP000199467"/>
    </source>
</evidence>
<dbReference type="AlphaFoldDB" id="A0A1G6JN98"/>
<gene>
    <name evidence="7" type="ORF">SAMN05216576_101788</name>
</gene>
<keyword evidence="5" id="KW-0472">Membrane</keyword>
<dbReference type="Pfam" id="PF03279">
    <property type="entry name" value="Lip_A_acyltrans"/>
    <property type="match status" value="1"/>
</dbReference>
<dbReference type="PANTHER" id="PTHR30606">
    <property type="entry name" value="LIPID A BIOSYNTHESIS LAUROYL ACYLTRANSFERASE"/>
    <property type="match status" value="1"/>
</dbReference>
<dbReference type="PANTHER" id="PTHR30606:SF9">
    <property type="entry name" value="LIPID A BIOSYNTHESIS LAUROYLTRANSFERASE"/>
    <property type="match status" value="1"/>
</dbReference>
<accession>A0A1G6JN98</accession>
<dbReference type="GO" id="GO:0005886">
    <property type="term" value="C:plasma membrane"/>
    <property type="evidence" value="ECO:0007669"/>
    <property type="project" value="UniProtKB-SubCell"/>
</dbReference>
<evidence type="ECO:0000256" key="4">
    <source>
        <dbReference type="ARBA" id="ARBA00022679"/>
    </source>
</evidence>
<dbReference type="GO" id="GO:0016746">
    <property type="term" value="F:acyltransferase activity"/>
    <property type="evidence" value="ECO:0007669"/>
    <property type="project" value="UniProtKB-KW"/>
</dbReference>
<dbReference type="CDD" id="cd07984">
    <property type="entry name" value="LPLAT_LABLAT-like"/>
    <property type="match status" value="1"/>
</dbReference>
<dbReference type="InterPro" id="IPR014548">
    <property type="entry name" value="Ac_Trasf"/>
</dbReference>
<keyword evidence="3" id="KW-0997">Cell inner membrane</keyword>
<dbReference type="GO" id="GO:0009247">
    <property type="term" value="P:glycolipid biosynthetic process"/>
    <property type="evidence" value="ECO:0007669"/>
    <property type="project" value="UniProtKB-ARBA"/>
</dbReference>
<sequence length="321" mass="36704">MAQAGRMSAAEHTDHWARQKERGSFLLMRFTVAAARLLGRRPLVPLLYLIVLYFYIFGRSARTSIHQYQHNLANWGARPDLRPSRRSVLRQFLAFADSLLDKLDVWNGRLPLQELQLVDPGNLRDTLHDGSRGRLLVGAHLGNLEVCRALAELGERVRMNVLVHTKHAERFNRLLGESGASHLRLIQVSELDPAIMLQLAERLERGEWLAIAGDRVPLHGGRNVTVDFLGQPAAFPQGPWLLAGLLQCPVGLMHCLKIDGRYQVRLEHFADAVSWKRSERDQVVHGWAQRYAQRLGEHCLDAPQQWFNFYPFWKRDDDIPA</sequence>
<evidence type="ECO:0000313" key="7">
    <source>
        <dbReference type="EMBL" id="SDC20209.1"/>
    </source>
</evidence>
<organism evidence="7 8">
    <name type="scientific">Ectopseudomonas chengduensis</name>
    <dbReference type="NCBI Taxonomy" id="489632"/>
    <lineage>
        <taxon>Bacteria</taxon>
        <taxon>Pseudomonadati</taxon>
        <taxon>Pseudomonadota</taxon>
        <taxon>Gammaproteobacteria</taxon>
        <taxon>Pseudomonadales</taxon>
        <taxon>Pseudomonadaceae</taxon>
        <taxon>Ectopseudomonas</taxon>
    </lineage>
</organism>
<protein>
    <submittedName>
        <fullName evidence="7">Predicted acyltransferase, LPLAT superfamily</fullName>
    </submittedName>
</protein>
<proteinExistence type="predicted"/>
<keyword evidence="8" id="KW-1185">Reference proteome</keyword>
<evidence type="ECO:0000256" key="1">
    <source>
        <dbReference type="ARBA" id="ARBA00004533"/>
    </source>
</evidence>
<evidence type="ECO:0000256" key="3">
    <source>
        <dbReference type="ARBA" id="ARBA00022519"/>
    </source>
</evidence>
<evidence type="ECO:0000256" key="6">
    <source>
        <dbReference type="ARBA" id="ARBA00023315"/>
    </source>
</evidence>
<name>A0A1G6JN98_9GAMM</name>
<keyword evidence="2" id="KW-1003">Cell membrane</keyword>
<evidence type="ECO:0000256" key="2">
    <source>
        <dbReference type="ARBA" id="ARBA00022475"/>
    </source>
</evidence>
<dbReference type="InterPro" id="IPR004960">
    <property type="entry name" value="LipA_acyltrans"/>
</dbReference>
<reference evidence="8" key="1">
    <citation type="submission" date="2016-10" db="EMBL/GenBank/DDBJ databases">
        <authorList>
            <person name="Varghese N."/>
            <person name="Submissions S."/>
        </authorList>
    </citation>
    <scope>NUCLEOTIDE SEQUENCE [LARGE SCALE GENOMIC DNA]</scope>
    <source>
        <strain evidence="8">DSM 26382</strain>
    </source>
</reference>
<keyword evidence="6 7" id="KW-0012">Acyltransferase</keyword>
<dbReference type="EMBL" id="FMZQ01000001">
    <property type="protein sequence ID" value="SDC20209.1"/>
    <property type="molecule type" value="Genomic_DNA"/>
</dbReference>
<dbReference type="PIRSF" id="PIRSF028561">
    <property type="entry name" value="Ac_Trasf"/>
    <property type="match status" value="1"/>
</dbReference>
<dbReference type="Proteomes" id="UP000199467">
    <property type="component" value="Unassembled WGS sequence"/>
</dbReference>
<keyword evidence="4 7" id="KW-0808">Transferase</keyword>
<evidence type="ECO:0000256" key="5">
    <source>
        <dbReference type="ARBA" id="ARBA00023136"/>
    </source>
</evidence>
<comment type="subcellular location">
    <subcellularLocation>
        <location evidence="1">Cell inner membrane</location>
    </subcellularLocation>
</comment>